<evidence type="ECO:0000313" key="1">
    <source>
        <dbReference type="EMBL" id="KAB7627714.1"/>
    </source>
</evidence>
<name>A0A7V8CBJ0_9GAMM</name>
<dbReference type="AlphaFoldDB" id="A0A7V8CBJ0"/>
<sequence length="108" mass="12235">MVKKVDTMSPMKISIGSIFAAYYGFGFEAYPKASRERLEELVGSENLRDSEKLIEEVVSELGQLRPDWSTQSLESVGDWVKVQMLATRPTLDGLSLDTLAWVFTWSNR</sequence>
<protein>
    <submittedName>
        <fullName evidence="1">Uncharacterized protein</fullName>
    </submittedName>
</protein>
<dbReference type="RefSeq" id="WP_152154528.1">
    <property type="nucleotide sequence ID" value="NZ_WELC01000040.1"/>
</dbReference>
<dbReference type="EMBL" id="WELC01000040">
    <property type="protein sequence ID" value="KAB7627714.1"/>
    <property type="molecule type" value="Genomic_DNA"/>
</dbReference>
<comment type="caution">
    <text evidence="1">The sequence shown here is derived from an EMBL/GenBank/DDBJ whole genome shotgun (WGS) entry which is preliminary data.</text>
</comment>
<accession>A0A7V8CBJ0</accession>
<gene>
    <name evidence="1" type="ORF">F9K92_18165</name>
</gene>
<proteinExistence type="predicted"/>
<organism evidence="1 2">
    <name type="scientific">Stenotrophomonas rhizophila</name>
    <dbReference type="NCBI Taxonomy" id="216778"/>
    <lineage>
        <taxon>Bacteria</taxon>
        <taxon>Pseudomonadati</taxon>
        <taxon>Pseudomonadota</taxon>
        <taxon>Gammaproteobacteria</taxon>
        <taxon>Lysobacterales</taxon>
        <taxon>Lysobacteraceae</taxon>
        <taxon>Stenotrophomonas</taxon>
    </lineage>
</organism>
<dbReference type="Proteomes" id="UP000449004">
    <property type="component" value="Unassembled WGS sequence"/>
</dbReference>
<evidence type="ECO:0000313" key="2">
    <source>
        <dbReference type="Proteomes" id="UP000449004"/>
    </source>
</evidence>
<reference evidence="1 2" key="1">
    <citation type="submission" date="2019-10" db="EMBL/GenBank/DDBJ databases">
        <title>Halotolerant bacteria associated to Saharan-endemic halophytes Stipa tenacissima L. and Atriplex halimus L mitigate salt stress and promote growth of tomato plants.</title>
        <authorList>
            <person name="Dif G."/>
        </authorList>
    </citation>
    <scope>NUCLEOTIDE SEQUENCE [LARGE SCALE GENOMIC DNA]</scope>
    <source>
        <strain evidence="1 2">IS26</strain>
    </source>
</reference>